<accession>A0A136PX45</accession>
<dbReference type="AlphaFoldDB" id="A0A136PX45"/>
<sequence length="336" mass="36466">MRVFGMNYDTGFVSAGSTTHEPFDPETVRRDLRVIREELHCDAVRITGGVQDRLELAAGFAAEVGLEVWYCPFTNGLDRDALMAFVLDGAERAERLRRGGASVVYLTGSEISLVTDGFLPGRDLVERMALFTDPLRMREAVPVARAAVRDFLAEVVPAVRERFGGLVGYASIPLEDVDWATYDIIASDAGYRDATNAGAFPKTLAAAVGQGKPYAVTEFGCCTFRGAADVAGGAEPVTYDEHGRAATLTPGLERDEEGQARYVLDLLRDYEAGGVEAAFVYTFANRHLPTTGDPERDYDLAARGIVRVLPDGSWTPKAAFHALAEYGRARARTRAA</sequence>
<dbReference type="RefSeq" id="WP_067360490.1">
    <property type="nucleotide sequence ID" value="NZ_JBIUBN010000015.1"/>
</dbReference>
<gene>
    <name evidence="1" type="ORF">AWW66_05240</name>
</gene>
<dbReference type="Proteomes" id="UP000070620">
    <property type="component" value="Unassembled WGS sequence"/>
</dbReference>
<reference evidence="1 2" key="1">
    <citation type="submission" date="2016-01" db="EMBL/GenBank/DDBJ databases">
        <title>Whole genome sequence and analysis of Micromonospora rosaria DSM 803, which can produce antibacterial substance rosamicin.</title>
        <authorList>
            <person name="Yang H."/>
            <person name="He X."/>
            <person name="Zhu D."/>
        </authorList>
    </citation>
    <scope>NUCLEOTIDE SEQUENCE [LARGE SCALE GENOMIC DNA]</scope>
    <source>
        <strain evidence="1 2">DSM 803</strain>
    </source>
</reference>
<name>A0A136PX45_9ACTN</name>
<protein>
    <recommendedName>
        <fullName evidence="3">Abortive infection protein</fullName>
    </recommendedName>
</protein>
<evidence type="ECO:0000313" key="1">
    <source>
        <dbReference type="EMBL" id="KXK63048.1"/>
    </source>
</evidence>
<proteinExistence type="predicted"/>
<dbReference type="OrthoDB" id="151193at2"/>
<dbReference type="Gene3D" id="3.20.20.80">
    <property type="entry name" value="Glycosidases"/>
    <property type="match status" value="1"/>
</dbReference>
<evidence type="ECO:0008006" key="3">
    <source>
        <dbReference type="Google" id="ProtNLM"/>
    </source>
</evidence>
<evidence type="ECO:0000313" key="2">
    <source>
        <dbReference type="Proteomes" id="UP000070620"/>
    </source>
</evidence>
<comment type="caution">
    <text evidence="1">The sequence shown here is derived from an EMBL/GenBank/DDBJ whole genome shotgun (WGS) entry which is preliminary data.</text>
</comment>
<dbReference type="InterPro" id="IPR017853">
    <property type="entry name" value="GH"/>
</dbReference>
<keyword evidence="2" id="KW-1185">Reference proteome</keyword>
<dbReference type="SUPFAM" id="SSF51445">
    <property type="entry name" value="(Trans)glycosidases"/>
    <property type="match status" value="1"/>
</dbReference>
<dbReference type="EMBL" id="LRQV01000010">
    <property type="protein sequence ID" value="KXK63048.1"/>
    <property type="molecule type" value="Genomic_DNA"/>
</dbReference>
<organism evidence="1 2">
    <name type="scientific">Micromonospora rosaria</name>
    <dbReference type="NCBI Taxonomy" id="47874"/>
    <lineage>
        <taxon>Bacteria</taxon>
        <taxon>Bacillati</taxon>
        <taxon>Actinomycetota</taxon>
        <taxon>Actinomycetes</taxon>
        <taxon>Micromonosporales</taxon>
        <taxon>Micromonosporaceae</taxon>
        <taxon>Micromonospora</taxon>
    </lineage>
</organism>